<dbReference type="EMBL" id="MNAD01000241">
    <property type="protein sequence ID" value="OJT14760.1"/>
    <property type="molecule type" value="Genomic_DNA"/>
</dbReference>
<dbReference type="OrthoDB" id="2757706at2759"/>
<gene>
    <name evidence="1" type="ORF">TRAPUB_8682</name>
</gene>
<dbReference type="Proteomes" id="UP000184267">
    <property type="component" value="Unassembled WGS sequence"/>
</dbReference>
<protein>
    <submittedName>
        <fullName evidence="1">Uncharacterized protein</fullName>
    </submittedName>
</protein>
<name>A0A1M2W4S9_TRAPU</name>
<evidence type="ECO:0000313" key="1">
    <source>
        <dbReference type="EMBL" id="OJT14760.1"/>
    </source>
</evidence>
<accession>A0A1M2W4S9</accession>
<sequence>GAVAGIFQDPSTFKLHLTLEPVMYMWPLKVVLAEFVGDECQYLAPTWLSRLWRAESKSAQRVRSYKWVITYVYTGNTLLTHTSRHGPQASVSAELVLKVVPYDTL</sequence>
<reference evidence="1 2" key="1">
    <citation type="submission" date="2016-10" db="EMBL/GenBank/DDBJ databases">
        <title>Genome sequence of the basidiomycete white-rot fungus Trametes pubescens.</title>
        <authorList>
            <person name="Makela M.R."/>
            <person name="Granchi Z."/>
            <person name="Peng M."/>
            <person name="De Vries R.P."/>
            <person name="Grigoriev I."/>
            <person name="Riley R."/>
            <person name="Hilden K."/>
        </authorList>
    </citation>
    <scope>NUCLEOTIDE SEQUENCE [LARGE SCALE GENOMIC DNA]</scope>
    <source>
        <strain evidence="1 2">FBCC735</strain>
    </source>
</reference>
<feature type="non-terminal residue" evidence="1">
    <location>
        <position position="1"/>
    </location>
</feature>
<evidence type="ECO:0000313" key="2">
    <source>
        <dbReference type="Proteomes" id="UP000184267"/>
    </source>
</evidence>
<comment type="caution">
    <text evidence="1">The sequence shown here is derived from an EMBL/GenBank/DDBJ whole genome shotgun (WGS) entry which is preliminary data.</text>
</comment>
<keyword evidence="2" id="KW-1185">Reference proteome</keyword>
<dbReference type="AlphaFoldDB" id="A0A1M2W4S9"/>
<proteinExistence type="predicted"/>
<organism evidence="1 2">
    <name type="scientific">Trametes pubescens</name>
    <name type="common">White-rot fungus</name>
    <dbReference type="NCBI Taxonomy" id="154538"/>
    <lineage>
        <taxon>Eukaryota</taxon>
        <taxon>Fungi</taxon>
        <taxon>Dikarya</taxon>
        <taxon>Basidiomycota</taxon>
        <taxon>Agaricomycotina</taxon>
        <taxon>Agaricomycetes</taxon>
        <taxon>Polyporales</taxon>
        <taxon>Polyporaceae</taxon>
        <taxon>Trametes</taxon>
    </lineage>
</organism>